<evidence type="ECO:0000256" key="1">
    <source>
        <dbReference type="ARBA" id="ARBA00004651"/>
    </source>
</evidence>
<dbReference type="Gene3D" id="3.40.50.300">
    <property type="entry name" value="P-loop containing nucleotide triphosphate hydrolases"/>
    <property type="match status" value="1"/>
</dbReference>
<dbReference type="EMBL" id="CM001377">
    <property type="protein sequence ID" value="EHM09460.1"/>
    <property type="molecule type" value="Genomic_DNA"/>
</dbReference>
<dbReference type="SMART" id="SM00382">
    <property type="entry name" value="AAA"/>
    <property type="match status" value="1"/>
</dbReference>
<dbReference type="GO" id="GO:0016887">
    <property type="term" value="F:ATP hydrolysis activity"/>
    <property type="evidence" value="ECO:0007669"/>
    <property type="project" value="InterPro"/>
</dbReference>
<gene>
    <name evidence="11" type="ORF">TheveDRAFT_0290</name>
</gene>
<feature type="transmembrane region" description="Helical" evidence="8">
    <location>
        <begin position="214"/>
        <end position="235"/>
    </location>
</feature>
<protein>
    <submittedName>
        <fullName evidence="11">ABC-type bacteriocin/lantibiotic exporter with N-terminal double-glycine peptidase domain</fullName>
    </submittedName>
</protein>
<feature type="transmembrane region" description="Helical" evidence="8">
    <location>
        <begin position="336"/>
        <end position="356"/>
    </location>
</feature>
<dbReference type="GO" id="GO:0005886">
    <property type="term" value="C:plasma membrane"/>
    <property type="evidence" value="ECO:0007669"/>
    <property type="project" value="UniProtKB-SubCell"/>
</dbReference>
<keyword evidence="5 8" id="KW-1133">Transmembrane helix</keyword>
<evidence type="ECO:0000256" key="3">
    <source>
        <dbReference type="ARBA" id="ARBA00022741"/>
    </source>
</evidence>
<dbReference type="Proteomes" id="UP000005730">
    <property type="component" value="Chromosome"/>
</dbReference>
<proteinExistence type="predicted"/>
<keyword evidence="3" id="KW-0547">Nucleotide-binding</keyword>
<reference evidence="11 12" key="1">
    <citation type="submission" date="2011-10" db="EMBL/GenBank/DDBJ databases">
        <title>The Noncontiguous Finished genome of Thermanaerovibrio velox DSM 12556.</title>
        <authorList>
            <consortium name="US DOE Joint Genome Institute (JGI-PGF)"/>
            <person name="Lucas S."/>
            <person name="Copeland A."/>
            <person name="Lapidus A."/>
            <person name="Glavina del Rio T."/>
            <person name="Dalin E."/>
            <person name="Tice H."/>
            <person name="Bruce D."/>
            <person name="Goodwin L."/>
            <person name="Pitluck S."/>
            <person name="Peters L."/>
            <person name="Mikhailova N."/>
            <person name="Teshima H."/>
            <person name="Kyrpides N."/>
            <person name="Mavromatis K."/>
            <person name="Ivanova N."/>
            <person name="Markowitz V."/>
            <person name="Cheng J.-F."/>
            <person name="Hugenholtz P."/>
            <person name="Woyke T."/>
            <person name="Wu D."/>
            <person name="Spring S."/>
            <person name="Brambilla E.-M."/>
            <person name="Klenk H.-P."/>
            <person name="Eisen J.A."/>
        </authorList>
    </citation>
    <scope>NUCLEOTIDE SEQUENCE [LARGE SCALE GENOMIC DNA]</scope>
    <source>
        <strain evidence="11 12">DSM 12556</strain>
    </source>
</reference>
<dbReference type="Pfam" id="PF03412">
    <property type="entry name" value="Peptidase_C39"/>
    <property type="match status" value="1"/>
</dbReference>
<keyword evidence="2 8" id="KW-0812">Transmembrane</keyword>
<evidence type="ECO:0000256" key="2">
    <source>
        <dbReference type="ARBA" id="ARBA00022692"/>
    </source>
</evidence>
<keyword evidence="6 8" id="KW-0472">Membrane</keyword>
<dbReference type="Pfam" id="PF00005">
    <property type="entry name" value="ABC_tran"/>
    <property type="match status" value="1"/>
</dbReference>
<comment type="subcellular location">
    <subcellularLocation>
        <location evidence="1">Cell membrane</location>
        <topology evidence="1">Multi-pass membrane protein</topology>
    </subcellularLocation>
</comment>
<dbReference type="STRING" id="926567.TheveDRAFT_0290"/>
<dbReference type="GO" id="GO:0008233">
    <property type="term" value="F:peptidase activity"/>
    <property type="evidence" value="ECO:0007669"/>
    <property type="project" value="InterPro"/>
</dbReference>
<accession>H0UNX4</accession>
<dbReference type="SUPFAM" id="SSF52540">
    <property type="entry name" value="P-loop containing nucleoside triphosphate hydrolases"/>
    <property type="match status" value="1"/>
</dbReference>
<name>H0UNX4_9BACT</name>
<dbReference type="Gene3D" id="3.90.70.10">
    <property type="entry name" value="Cysteine proteinases"/>
    <property type="match status" value="1"/>
</dbReference>
<dbReference type="PANTHER" id="PTHR24221:SF503">
    <property type="entry name" value="MITOCHONDRIAL POTASSIUM CHANNEL ATP-BINDING SUBUNIT"/>
    <property type="match status" value="1"/>
</dbReference>
<sequence>MRGFKFSNTPWNILALLRIKRKLKSFPLELQVGRDGCGDACAAMLLEAAGLEEMKPKVPKGLKSMGDIWDVLEDAGIACGLYRCPADSLGDQVKTPAVVRLDGCHFAVLWEVAHVGDEAWFILSDPAEGRTLMTYQQFRFRFHEPDGPSEAAQPGGAGYALSVGIQGCCEPSRPTGENLTSWLAGSMRGLLHPEHAKHANGPQKVLGPSGPPGAWAVLGAAGAILLALQWCYPIISKALLDMRLSLKKGHDGIPTAALLLLAQGALMAGRHTFNAAKDLASKRIEEAKRSALDLLLARKVTRGTPRGVPPWSFSPGDLMQLMEDSARLGRVIGRSIPSALLGILGFLGILGAVWVLSAPSSLAFTAGSAITVIWSWRMRSFTEESDRIAQEAFIRYREQASETGLSIWDSRHPRVGSALLSRWEAADKEASSWSVKRHAAWVLMRFGSSVIREGQYLLASYLTAAAAASGDMSIGRLMAVQFAAGQLSVPLETALGSLLEAGEASSGARRLSNISNAEEEEDGESTLPKGPLVFQDVRFRYHRRDVIRGLSLRIEPGEWLLVTGPSGCGKSTLLKLAAGLLMPTEGQVLLGGLELTGRTLRAFRKRVGWVLQESRPLWGSLGWNVSLGKEASEERVLWALEIAGLSDLVVSLPEGLRTPIGPKGVTLSRGETQRLMIARCIYDLPDIVILDEATASLDDATEKRVLSNLMGLPNTPTVIMCSHKKELQHLFHRTICLDSQIGSISSLTQDK</sequence>
<organism evidence="11 12">
    <name type="scientific">Thermanaerovibrio velox DSM 12556</name>
    <dbReference type="NCBI Taxonomy" id="926567"/>
    <lineage>
        <taxon>Bacteria</taxon>
        <taxon>Thermotogati</taxon>
        <taxon>Synergistota</taxon>
        <taxon>Synergistia</taxon>
        <taxon>Synergistales</taxon>
        <taxon>Synergistaceae</taxon>
        <taxon>Thermanaerovibrio</taxon>
    </lineage>
</organism>
<dbReference type="SUPFAM" id="SSF90123">
    <property type="entry name" value="ABC transporter transmembrane region"/>
    <property type="match status" value="1"/>
</dbReference>
<evidence type="ECO:0000259" key="9">
    <source>
        <dbReference type="PROSITE" id="PS50893"/>
    </source>
</evidence>
<evidence type="ECO:0000256" key="6">
    <source>
        <dbReference type="ARBA" id="ARBA00023136"/>
    </source>
</evidence>
<dbReference type="InterPro" id="IPR011527">
    <property type="entry name" value="ABC1_TM_dom"/>
</dbReference>
<dbReference type="RefSeq" id="WP_006582953.1">
    <property type="nucleotide sequence ID" value="NZ_CM001377.1"/>
</dbReference>
<dbReference type="PROSITE" id="PS50893">
    <property type="entry name" value="ABC_TRANSPORTER_2"/>
    <property type="match status" value="1"/>
</dbReference>
<evidence type="ECO:0000256" key="4">
    <source>
        <dbReference type="ARBA" id="ARBA00022840"/>
    </source>
</evidence>
<feature type="region of interest" description="Disordered" evidence="7">
    <location>
        <begin position="510"/>
        <end position="529"/>
    </location>
</feature>
<dbReference type="InterPro" id="IPR027417">
    <property type="entry name" value="P-loop_NTPase"/>
</dbReference>
<evidence type="ECO:0000259" key="10">
    <source>
        <dbReference type="PROSITE" id="PS50929"/>
    </source>
</evidence>
<evidence type="ECO:0000256" key="5">
    <source>
        <dbReference type="ARBA" id="ARBA00022989"/>
    </source>
</evidence>
<dbReference type="InterPro" id="IPR003593">
    <property type="entry name" value="AAA+_ATPase"/>
</dbReference>
<evidence type="ECO:0000313" key="12">
    <source>
        <dbReference type="Proteomes" id="UP000005730"/>
    </source>
</evidence>
<dbReference type="PANTHER" id="PTHR24221">
    <property type="entry name" value="ATP-BINDING CASSETTE SUB-FAMILY B"/>
    <property type="match status" value="1"/>
</dbReference>
<dbReference type="InterPro" id="IPR003439">
    <property type="entry name" value="ABC_transporter-like_ATP-bd"/>
</dbReference>
<dbReference type="GO" id="GO:0005524">
    <property type="term" value="F:ATP binding"/>
    <property type="evidence" value="ECO:0007669"/>
    <property type="project" value="UniProtKB-KW"/>
</dbReference>
<dbReference type="OrthoDB" id="9760358at2"/>
<dbReference type="Gene3D" id="1.20.1560.10">
    <property type="entry name" value="ABC transporter type 1, transmembrane domain"/>
    <property type="match status" value="1"/>
</dbReference>
<dbReference type="eggNOG" id="COG2274">
    <property type="taxonomic scope" value="Bacteria"/>
</dbReference>
<feature type="domain" description="ABC transporter" evidence="9">
    <location>
        <begin position="532"/>
        <end position="750"/>
    </location>
</feature>
<dbReference type="InterPro" id="IPR036640">
    <property type="entry name" value="ABC1_TM_sf"/>
</dbReference>
<keyword evidence="4" id="KW-0067">ATP-binding</keyword>
<keyword evidence="12" id="KW-1185">Reference proteome</keyword>
<dbReference type="GO" id="GO:0006508">
    <property type="term" value="P:proteolysis"/>
    <property type="evidence" value="ECO:0007669"/>
    <property type="project" value="InterPro"/>
</dbReference>
<dbReference type="AlphaFoldDB" id="H0UNX4"/>
<dbReference type="GO" id="GO:0140359">
    <property type="term" value="F:ABC-type transporter activity"/>
    <property type="evidence" value="ECO:0007669"/>
    <property type="project" value="InterPro"/>
</dbReference>
<dbReference type="PROSITE" id="PS50929">
    <property type="entry name" value="ABC_TM1F"/>
    <property type="match status" value="1"/>
</dbReference>
<feature type="domain" description="ABC transmembrane type-1" evidence="10">
    <location>
        <begin position="312"/>
        <end position="503"/>
    </location>
</feature>
<evidence type="ECO:0000256" key="8">
    <source>
        <dbReference type="SAM" id="Phobius"/>
    </source>
</evidence>
<evidence type="ECO:0000256" key="7">
    <source>
        <dbReference type="SAM" id="MobiDB-lite"/>
    </source>
</evidence>
<dbReference type="HOGENOM" id="CLU_370433_0_0_0"/>
<dbReference type="InterPro" id="IPR005074">
    <property type="entry name" value="Peptidase_C39"/>
</dbReference>
<dbReference type="InterPro" id="IPR039421">
    <property type="entry name" value="Type_1_exporter"/>
</dbReference>
<evidence type="ECO:0000313" key="11">
    <source>
        <dbReference type="EMBL" id="EHM09460.1"/>
    </source>
</evidence>